<dbReference type="AlphaFoldDB" id="A0AAE7EHY3"/>
<protein>
    <submittedName>
        <fullName evidence="1">DUF2441 domain-containing protein</fullName>
    </submittedName>
</protein>
<dbReference type="SUPFAM" id="SSF56399">
    <property type="entry name" value="ADP-ribosylation"/>
    <property type="match status" value="1"/>
</dbReference>
<dbReference type="EMBL" id="CP054160">
    <property type="protein sequence ID" value="QKJ58781.1"/>
    <property type="molecule type" value="Genomic_DNA"/>
</dbReference>
<gene>
    <name evidence="1" type="ORF">G9399_10910</name>
</gene>
<name>A0AAE7EHY3_SERFO</name>
<evidence type="ECO:0000313" key="1">
    <source>
        <dbReference type="EMBL" id="QKJ58781.1"/>
    </source>
</evidence>
<dbReference type="RefSeq" id="WP_173409119.1">
    <property type="nucleotide sequence ID" value="NZ_CP054160.3"/>
</dbReference>
<sequence length="164" mass="18866">MKIELTEPHCPIVPLKAHTISLFSEGVSRHANNIFFNYRINLVSSEERFGAMIEMLLEDRRKSSFPEKPSRFQSMFACESAKEAAWFRGFSKFPLDTPIFEISSSSNYHRGDMNLLNMNCTPVEISQKVDLYWKGETAQIHEGYQPFWEVLVPLPATIGEKTLD</sequence>
<proteinExistence type="predicted"/>
<evidence type="ECO:0000313" key="2">
    <source>
        <dbReference type="Proteomes" id="UP000503464"/>
    </source>
</evidence>
<accession>A0AAE7EHY3</accession>
<organism evidence="1 2">
    <name type="scientific">Serratia fonticola</name>
    <dbReference type="NCBI Taxonomy" id="47917"/>
    <lineage>
        <taxon>Bacteria</taxon>
        <taxon>Pseudomonadati</taxon>
        <taxon>Pseudomonadota</taxon>
        <taxon>Gammaproteobacteria</taxon>
        <taxon>Enterobacterales</taxon>
        <taxon>Yersiniaceae</taxon>
        <taxon>Serratia</taxon>
    </lineage>
</organism>
<dbReference type="Proteomes" id="UP000503464">
    <property type="component" value="Chromosome"/>
</dbReference>
<reference evidence="2" key="1">
    <citation type="submission" date="2020-03" db="EMBL/GenBank/DDBJ databases">
        <title>Genome sequences of seven Enterobacteriaceae strains isolated from Canadian wastewater treatment facilities.</title>
        <authorList>
            <person name="Huang H."/>
            <person name="Chmara J.T."/>
            <person name="Duceppe M.-O."/>
        </authorList>
    </citation>
    <scope>NUCLEOTIDE SEQUENCE [LARGE SCALE GENOMIC DNA]</scope>
    <source>
        <strain evidence="2">Biosolid 3</strain>
    </source>
</reference>